<dbReference type="InterPro" id="IPR036249">
    <property type="entry name" value="Thioredoxin-like_sf"/>
</dbReference>
<dbReference type="EMBL" id="JAMZEB010000002">
    <property type="protein sequence ID" value="MCP2356643.1"/>
    <property type="molecule type" value="Genomic_DNA"/>
</dbReference>
<name>A0A9X2GLC7_9ACTN</name>
<dbReference type="RefSeq" id="WP_253743683.1">
    <property type="nucleotide sequence ID" value="NZ_BAABKA010000100.1"/>
</dbReference>
<gene>
    <name evidence="1" type="ORF">HD597_003663</name>
</gene>
<accession>A0A9X2GLC7</accession>
<dbReference type="Gene3D" id="3.40.30.10">
    <property type="entry name" value="Glutaredoxin"/>
    <property type="match status" value="1"/>
</dbReference>
<dbReference type="AlphaFoldDB" id="A0A9X2GLC7"/>
<dbReference type="SUPFAM" id="SSF52833">
    <property type="entry name" value="Thioredoxin-like"/>
    <property type="match status" value="1"/>
</dbReference>
<protein>
    <recommendedName>
        <fullName evidence="3">Redoxin domain-containing protein</fullName>
    </recommendedName>
</protein>
<comment type="caution">
    <text evidence="1">The sequence shown here is derived from an EMBL/GenBank/DDBJ whole genome shotgun (WGS) entry which is preliminary data.</text>
</comment>
<evidence type="ECO:0000313" key="1">
    <source>
        <dbReference type="EMBL" id="MCP2356643.1"/>
    </source>
</evidence>
<evidence type="ECO:0000313" key="2">
    <source>
        <dbReference type="Proteomes" id="UP001139648"/>
    </source>
</evidence>
<dbReference type="Proteomes" id="UP001139648">
    <property type="component" value="Unassembled WGS sequence"/>
</dbReference>
<reference evidence="1" key="1">
    <citation type="submission" date="2022-06" db="EMBL/GenBank/DDBJ databases">
        <title>Sequencing the genomes of 1000 actinobacteria strains.</title>
        <authorList>
            <person name="Klenk H.-P."/>
        </authorList>
    </citation>
    <scope>NUCLEOTIDE SEQUENCE</scope>
    <source>
        <strain evidence="1">DSM 46694</strain>
    </source>
</reference>
<organism evidence="1 2">
    <name type="scientific">Nonomuraea thailandensis</name>
    <dbReference type="NCBI Taxonomy" id="1188745"/>
    <lineage>
        <taxon>Bacteria</taxon>
        <taxon>Bacillati</taxon>
        <taxon>Actinomycetota</taxon>
        <taxon>Actinomycetes</taxon>
        <taxon>Streptosporangiales</taxon>
        <taxon>Streptosporangiaceae</taxon>
        <taxon>Nonomuraea</taxon>
    </lineage>
</organism>
<proteinExistence type="predicted"/>
<evidence type="ECO:0008006" key="3">
    <source>
        <dbReference type="Google" id="ProtNLM"/>
    </source>
</evidence>
<keyword evidence="2" id="KW-1185">Reference proteome</keyword>
<sequence>MITALIVTLLALLTLAVVILFAMLGELNARVAQAPAGQAGRPESVQPLPEAKLGATVIEFPDGLARPPGVLLVFSTTCGACQELAPQARGFFASAGVDLVGIVVSCASAESGGEFVARYGLADLPGYVDVSGRFSMAALGVGMSPAAVALSPEGAVRSAVVFSSFNALSSWIGSLGDTPDAADGVSVLPGKDLV</sequence>